<gene>
    <name evidence="12" type="ORF">ACFSKL_19270</name>
</gene>
<dbReference type="SMART" id="SM01038">
    <property type="entry name" value="Bgal_small_N"/>
    <property type="match status" value="1"/>
</dbReference>
<evidence type="ECO:0000256" key="3">
    <source>
        <dbReference type="ARBA" id="ARBA00007401"/>
    </source>
</evidence>
<evidence type="ECO:0000313" key="12">
    <source>
        <dbReference type="EMBL" id="MFD2036953.1"/>
    </source>
</evidence>
<keyword evidence="8" id="KW-0326">Glycosidase</keyword>
<dbReference type="InterPro" id="IPR011013">
    <property type="entry name" value="Gal_mutarotase_sf_dom"/>
</dbReference>
<feature type="signal peptide" evidence="10">
    <location>
        <begin position="1"/>
        <end position="24"/>
    </location>
</feature>
<sequence length="1041" mass="120213">MKKTTLKTYLAYLILLTVPGTVMAQERAPDPIFENPSIQEENRLPMRASYFPFESQATANTGRESSSRFLDLNGTWKFFWTDHYKKLPDAFEAIDFNDVSWDDFQVPSNWEFKGYGTPIYVNHPFEFEIKNPQPPFITHQDQPAGVYRRNVSIPEDWEGQRIFIHLGAVKSAFRLYVNGEYIGLGKDSKLESEFELTDFLTPGNNLIAIEVRRWNDGSFLEAQDFWRISGIQRNVYLYSRPSVHFYDLHVKSPLTNNYKDGDLNFTVELWNRTDKEQDGNAVKASLYDAEGNLIYESIQKTTGLKRKLGKTILQFDTSIKNVQPWSAEIPYLYDLKIVLTDSDQNTLELIDQKVGFRSYEIVGNQFLVNGQPVLFKGVNRHESHPETHHVTTREQMEEDVRIMKELNMNAVRLSHYPNDPYWYELCDKFGFYVIDEANIESHGLYYNPEKTLGNDPEWEYAHLLRIQRMVQRDKNHPSIVAWSMGNEAGNGYNFYKAYQWLKAFDPSRPAQYERSTTEWNTDIIVPQYPHPQSMARYAESNPKRPYIMSEYAHAMGNSLGNFKEYWEVIKKYPVLQGGYIWDWVDQGVYLEKNGKKIFGYGGDWGPDGTPSDDNFLINGVIMPDRTWNPHAYEVRKVHQEVTFTLDRSNRLDIFNEYFFRNLSNYLFEAFLLKDGEIVNQGTIGSLNVGPRQTAKVLLPFDLEIDDKHEYILRVKGSIVQPEGNMKPGTLLAEEEFALTKPVFKSPEMAAGSFTVNDSDGDVRISNKEFSIKFDKKNGRFADYVYKKQLLISQGPEFSLFRPLVDNDFGAGLNRTADYLRTAPLVLQEFSHEMDEGGTYQVKASYSLLNGDAALEQIYQISEKGQIKVENNFKAIKGNHDKLLKIGNHLILPKQMENVSWYGRGPWESYADRKYSAHTAIYRAKVNDQYHPYIRPQESGNKTDVRWIALSNNKQVGIKIMALDQLLNASALPYAPDQLYSGPQKNNANSGLLEHSQYTHVHIDHLQMGVAGINSWGSLALDEYRVPFRDYSYSYMIEPIQK</sequence>
<dbReference type="InterPro" id="IPR004199">
    <property type="entry name" value="B-gal_small/dom_5"/>
</dbReference>
<keyword evidence="10" id="KW-0732">Signal</keyword>
<dbReference type="Pfam" id="PF00703">
    <property type="entry name" value="Glyco_hydro_2"/>
    <property type="match status" value="1"/>
</dbReference>
<dbReference type="GO" id="GO:0016787">
    <property type="term" value="F:hydrolase activity"/>
    <property type="evidence" value="ECO:0007669"/>
    <property type="project" value="UniProtKB-KW"/>
</dbReference>
<evidence type="ECO:0000256" key="10">
    <source>
        <dbReference type="SAM" id="SignalP"/>
    </source>
</evidence>
<dbReference type="PRINTS" id="PR00132">
    <property type="entry name" value="GLHYDRLASE2"/>
</dbReference>
<dbReference type="Pfam" id="PF02836">
    <property type="entry name" value="Glyco_hydro_2_C"/>
    <property type="match status" value="1"/>
</dbReference>
<dbReference type="InterPro" id="IPR036156">
    <property type="entry name" value="Beta-gal/glucu_dom_sf"/>
</dbReference>
<dbReference type="EMBL" id="JBHUHR010000046">
    <property type="protein sequence ID" value="MFD2036953.1"/>
    <property type="molecule type" value="Genomic_DNA"/>
</dbReference>
<dbReference type="Pfam" id="PF02837">
    <property type="entry name" value="Glyco_hydro_2_N"/>
    <property type="match status" value="1"/>
</dbReference>
<dbReference type="SUPFAM" id="SSF74650">
    <property type="entry name" value="Galactose mutarotase-like"/>
    <property type="match status" value="1"/>
</dbReference>
<proteinExistence type="inferred from homology"/>
<dbReference type="PANTHER" id="PTHR46323:SF2">
    <property type="entry name" value="BETA-GALACTOSIDASE"/>
    <property type="match status" value="1"/>
</dbReference>
<organism evidence="12 13">
    <name type="scientific">Belliella marina</name>
    <dbReference type="NCBI Taxonomy" id="1644146"/>
    <lineage>
        <taxon>Bacteria</taxon>
        <taxon>Pseudomonadati</taxon>
        <taxon>Bacteroidota</taxon>
        <taxon>Cytophagia</taxon>
        <taxon>Cytophagales</taxon>
        <taxon>Cyclobacteriaceae</taxon>
        <taxon>Belliella</taxon>
    </lineage>
</organism>
<comment type="caution">
    <text evidence="12">The sequence shown here is derived from an EMBL/GenBank/DDBJ whole genome shotgun (WGS) entry which is preliminary data.</text>
</comment>
<dbReference type="SUPFAM" id="SSF49785">
    <property type="entry name" value="Galactose-binding domain-like"/>
    <property type="match status" value="1"/>
</dbReference>
<keyword evidence="6 12" id="KW-0378">Hydrolase</keyword>
<dbReference type="Gene3D" id="2.60.120.260">
    <property type="entry name" value="Galactose-binding domain-like"/>
    <property type="match status" value="1"/>
</dbReference>
<dbReference type="InterPro" id="IPR013783">
    <property type="entry name" value="Ig-like_fold"/>
</dbReference>
<dbReference type="InterPro" id="IPR014718">
    <property type="entry name" value="GH-type_carb-bd"/>
</dbReference>
<dbReference type="SUPFAM" id="SSF51445">
    <property type="entry name" value="(Trans)glycosidases"/>
    <property type="match status" value="1"/>
</dbReference>
<dbReference type="PANTHER" id="PTHR46323">
    <property type="entry name" value="BETA-GALACTOSIDASE"/>
    <property type="match status" value="1"/>
</dbReference>
<dbReference type="Pfam" id="PF02929">
    <property type="entry name" value="Bgal_small_N"/>
    <property type="match status" value="1"/>
</dbReference>
<dbReference type="Pfam" id="PF16353">
    <property type="entry name" value="LacZ_4"/>
    <property type="match status" value="1"/>
</dbReference>
<dbReference type="SUPFAM" id="SSF49303">
    <property type="entry name" value="beta-Galactosidase/glucuronidase domain"/>
    <property type="match status" value="2"/>
</dbReference>
<accession>A0ABW4VS51</accession>
<feature type="chain" id="PRO_5046401098" description="beta-galactosidase" evidence="10">
    <location>
        <begin position="25"/>
        <end position="1041"/>
    </location>
</feature>
<protein>
    <recommendedName>
        <fullName evidence="5">beta-galactosidase</fullName>
        <ecNumber evidence="5">3.2.1.23</ecNumber>
    </recommendedName>
    <alternativeName>
        <fullName evidence="9">Lactase</fullName>
    </alternativeName>
</protein>
<dbReference type="EC" id="3.2.1.23" evidence="5"/>
<evidence type="ECO:0000256" key="5">
    <source>
        <dbReference type="ARBA" id="ARBA00012756"/>
    </source>
</evidence>
<evidence type="ECO:0000256" key="7">
    <source>
        <dbReference type="ARBA" id="ARBA00022837"/>
    </source>
</evidence>
<dbReference type="Gene3D" id="2.60.40.10">
    <property type="entry name" value="Immunoglobulins"/>
    <property type="match status" value="2"/>
</dbReference>
<dbReference type="Gene3D" id="2.70.98.10">
    <property type="match status" value="1"/>
</dbReference>
<comment type="subunit">
    <text evidence="4">Monomer.</text>
</comment>
<comment type="cofactor">
    <cofactor evidence="2">
        <name>Ca(2+)</name>
        <dbReference type="ChEBI" id="CHEBI:29108"/>
    </cofactor>
</comment>
<comment type="similarity">
    <text evidence="3">Belongs to the glycosyl hydrolase 2 family.</text>
</comment>
<dbReference type="RefSeq" id="WP_376888467.1">
    <property type="nucleotide sequence ID" value="NZ_JBHUHR010000046.1"/>
</dbReference>
<evidence type="ECO:0000256" key="9">
    <source>
        <dbReference type="ARBA" id="ARBA00032230"/>
    </source>
</evidence>
<dbReference type="Gene3D" id="3.20.20.80">
    <property type="entry name" value="Glycosidases"/>
    <property type="match status" value="1"/>
</dbReference>
<dbReference type="InterPro" id="IPR032312">
    <property type="entry name" value="LacZ_4"/>
</dbReference>
<evidence type="ECO:0000256" key="1">
    <source>
        <dbReference type="ARBA" id="ARBA00001412"/>
    </source>
</evidence>
<name>A0ABW4VS51_9BACT</name>
<feature type="domain" description="Beta galactosidase small chain/" evidence="11">
    <location>
        <begin position="763"/>
        <end position="1037"/>
    </location>
</feature>
<dbReference type="InterPro" id="IPR008979">
    <property type="entry name" value="Galactose-bd-like_sf"/>
</dbReference>
<evidence type="ECO:0000256" key="4">
    <source>
        <dbReference type="ARBA" id="ARBA00011245"/>
    </source>
</evidence>
<dbReference type="InterPro" id="IPR050347">
    <property type="entry name" value="Bact_Beta-galactosidase"/>
</dbReference>
<dbReference type="InterPro" id="IPR006101">
    <property type="entry name" value="Glyco_hydro_2"/>
</dbReference>
<dbReference type="InterPro" id="IPR017853">
    <property type="entry name" value="GH"/>
</dbReference>
<evidence type="ECO:0000313" key="13">
    <source>
        <dbReference type="Proteomes" id="UP001597361"/>
    </source>
</evidence>
<dbReference type="InterPro" id="IPR006102">
    <property type="entry name" value="Ig-like_GH2"/>
</dbReference>
<dbReference type="Proteomes" id="UP001597361">
    <property type="component" value="Unassembled WGS sequence"/>
</dbReference>
<evidence type="ECO:0000256" key="2">
    <source>
        <dbReference type="ARBA" id="ARBA00001913"/>
    </source>
</evidence>
<comment type="catalytic activity">
    <reaction evidence="1">
        <text>Hydrolysis of terminal non-reducing beta-D-galactose residues in beta-D-galactosides.</text>
        <dbReference type="EC" id="3.2.1.23"/>
    </reaction>
</comment>
<keyword evidence="13" id="KW-1185">Reference proteome</keyword>
<evidence type="ECO:0000256" key="6">
    <source>
        <dbReference type="ARBA" id="ARBA00022801"/>
    </source>
</evidence>
<reference evidence="13" key="1">
    <citation type="journal article" date="2019" name="Int. J. Syst. Evol. Microbiol.">
        <title>The Global Catalogue of Microorganisms (GCM) 10K type strain sequencing project: providing services to taxonomists for standard genome sequencing and annotation.</title>
        <authorList>
            <consortium name="The Broad Institute Genomics Platform"/>
            <consortium name="The Broad Institute Genome Sequencing Center for Infectious Disease"/>
            <person name="Wu L."/>
            <person name="Ma J."/>
        </authorList>
    </citation>
    <scope>NUCLEOTIDE SEQUENCE [LARGE SCALE GENOMIC DNA]</scope>
    <source>
        <strain evidence="13">CGMCC 1.15180</strain>
    </source>
</reference>
<dbReference type="InterPro" id="IPR006103">
    <property type="entry name" value="Glyco_hydro_2_cat"/>
</dbReference>
<evidence type="ECO:0000259" key="11">
    <source>
        <dbReference type="SMART" id="SM01038"/>
    </source>
</evidence>
<keyword evidence="7" id="KW-0106">Calcium</keyword>
<dbReference type="InterPro" id="IPR006104">
    <property type="entry name" value="Glyco_hydro_2_N"/>
</dbReference>
<evidence type="ECO:0000256" key="8">
    <source>
        <dbReference type="ARBA" id="ARBA00023295"/>
    </source>
</evidence>